<comment type="caution">
    <text evidence="1">The sequence shown here is derived from an EMBL/GenBank/DDBJ whole genome shotgun (WGS) entry which is preliminary data.</text>
</comment>
<keyword evidence="1" id="KW-0675">Receptor</keyword>
<gene>
    <name evidence="1" type="ORF">COLO4_02924</name>
</gene>
<reference evidence="2" key="1">
    <citation type="submission" date="2013-09" db="EMBL/GenBank/DDBJ databases">
        <title>Corchorus olitorius genome sequencing.</title>
        <authorList>
            <person name="Alam M."/>
            <person name="Haque M.S."/>
            <person name="Islam M.S."/>
            <person name="Emdad E.M."/>
            <person name="Islam M.M."/>
            <person name="Ahmed B."/>
            <person name="Halim A."/>
            <person name="Hossen Q.M.M."/>
            <person name="Hossain M.Z."/>
            <person name="Ahmed R."/>
            <person name="Khan M.M."/>
            <person name="Islam R."/>
            <person name="Rashid M.M."/>
            <person name="Khan S.A."/>
            <person name="Rahman M.S."/>
            <person name="Alam M."/>
            <person name="Yahiya A.S."/>
            <person name="Khan M.S."/>
            <person name="Azam M.S."/>
            <person name="Haque T."/>
            <person name="Lashkar M.Z.H."/>
            <person name="Akhand A.I."/>
            <person name="Morshed G."/>
            <person name="Roy S."/>
            <person name="Uddin K.S."/>
            <person name="Rabeya T."/>
            <person name="Hossain A.S."/>
            <person name="Chowdhury A."/>
            <person name="Snigdha A.R."/>
            <person name="Mortoza M.S."/>
            <person name="Matin S.A."/>
            <person name="Hoque S.M.E."/>
            <person name="Islam M.K."/>
            <person name="Roy D.K."/>
            <person name="Haider R."/>
            <person name="Moosa M.M."/>
            <person name="Elias S.M."/>
            <person name="Hasan A.M."/>
            <person name="Jahan S."/>
            <person name="Shafiuddin M."/>
            <person name="Mahmood N."/>
            <person name="Shommy N.S."/>
        </authorList>
    </citation>
    <scope>NUCLEOTIDE SEQUENCE [LARGE SCALE GENOMIC DNA]</scope>
    <source>
        <strain evidence="2">cv. O-4</strain>
    </source>
</reference>
<sequence length="149" mass="16339">MGLRTDISSKGTYLTHLDLLAGSRFQFAKGSNAVASIEESLDEKVGVRTIRTSSPRGIGKRGQHLKRVSNQNLTRGYTRYRVNAELLPWGPEGSRRRIISEKKNGYPTILEPIVSYLTAFSSLRSVHPGSSRKGPPSCVISGRGLLEAL</sequence>
<accession>A0A1R3KZW8</accession>
<evidence type="ECO:0000313" key="2">
    <source>
        <dbReference type="Proteomes" id="UP000187203"/>
    </source>
</evidence>
<name>A0A1R3KZW8_9ROSI</name>
<dbReference type="AlphaFoldDB" id="A0A1R3KZW8"/>
<dbReference type="Proteomes" id="UP000187203">
    <property type="component" value="Unassembled WGS sequence"/>
</dbReference>
<dbReference type="EMBL" id="AWUE01008466">
    <property type="protein sequence ID" value="OMP12643.1"/>
    <property type="molecule type" value="Genomic_DNA"/>
</dbReference>
<evidence type="ECO:0000313" key="1">
    <source>
        <dbReference type="EMBL" id="OMP12643.1"/>
    </source>
</evidence>
<organism evidence="1 2">
    <name type="scientific">Corchorus olitorius</name>
    <dbReference type="NCBI Taxonomy" id="93759"/>
    <lineage>
        <taxon>Eukaryota</taxon>
        <taxon>Viridiplantae</taxon>
        <taxon>Streptophyta</taxon>
        <taxon>Embryophyta</taxon>
        <taxon>Tracheophyta</taxon>
        <taxon>Spermatophyta</taxon>
        <taxon>Magnoliopsida</taxon>
        <taxon>eudicotyledons</taxon>
        <taxon>Gunneridae</taxon>
        <taxon>Pentapetalae</taxon>
        <taxon>rosids</taxon>
        <taxon>malvids</taxon>
        <taxon>Malvales</taxon>
        <taxon>Malvaceae</taxon>
        <taxon>Grewioideae</taxon>
        <taxon>Apeibeae</taxon>
        <taxon>Corchorus</taxon>
    </lineage>
</organism>
<protein>
    <submittedName>
        <fullName evidence="1">Polymeric immunoglobulin receptor-like protein</fullName>
    </submittedName>
</protein>
<keyword evidence="2" id="KW-1185">Reference proteome</keyword>
<proteinExistence type="predicted"/>